<keyword evidence="2" id="KW-0449">Lipoprotein</keyword>
<evidence type="ECO:0000313" key="2">
    <source>
        <dbReference type="EMBL" id="OES24836.1"/>
    </source>
</evidence>
<dbReference type="RefSeq" id="WP_069945341.1">
    <property type="nucleotide sequence ID" value="NZ_MIPW01000063.1"/>
</dbReference>
<feature type="signal peptide" evidence="1">
    <location>
        <begin position="1"/>
        <end position="24"/>
    </location>
</feature>
<gene>
    <name evidence="2" type="ORF">BFV95_4595</name>
</gene>
<keyword evidence="3" id="KW-1185">Reference proteome</keyword>
<organism evidence="2 3">
    <name type="scientific">Alteromonas macleodii</name>
    <name type="common">Pseudoalteromonas macleodii</name>
    <dbReference type="NCBI Taxonomy" id="28108"/>
    <lineage>
        <taxon>Bacteria</taxon>
        <taxon>Pseudomonadati</taxon>
        <taxon>Pseudomonadota</taxon>
        <taxon>Gammaproteobacteria</taxon>
        <taxon>Alteromonadales</taxon>
        <taxon>Alteromonadaceae</taxon>
        <taxon>Alteromonas/Salinimonas group</taxon>
        <taxon>Alteromonas</taxon>
    </lineage>
</organism>
<reference evidence="2 3" key="1">
    <citation type="submission" date="2016-09" db="EMBL/GenBank/DDBJ databases">
        <title>Draft Genome Sequence of four Alteromonas macleodii strains isolated from copper coupons and grown long-term at elevated copper levels.</title>
        <authorList>
            <person name="Cusick K."/>
            <person name="Dale J."/>
            <person name="Little B."/>
            <person name="Biffinger J."/>
        </authorList>
    </citation>
    <scope>NUCLEOTIDE SEQUENCE [LARGE SCALE GENOMIC DNA]</scope>
    <source>
        <strain evidence="2 3">KCP01</strain>
    </source>
</reference>
<keyword evidence="1" id="KW-0732">Signal</keyword>
<comment type="caution">
    <text evidence="2">The sequence shown here is derived from an EMBL/GenBank/DDBJ whole genome shotgun (WGS) entry which is preliminary data.</text>
</comment>
<dbReference type="AlphaFoldDB" id="A0AB36FS63"/>
<name>A0AB36FS63_ALTMA</name>
<evidence type="ECO:0000313" key="3">
    <source>
        <dbReference type="Proteomes" id="UP000095392"/>
    </source>
</evidence>
<proteinExistence type="predicted"/>
<sequence length="410" mass="43090">MKIRTHALPCFVVLLLSACGGSSSNDEPDTPPPPPAPVVTTETGMFFAGKVSGIRYASGTTGGTIDDSGQYEYQVVDGVAQPISFSIAGIDLGSTLGKAFITPVDLADGGTAGSTAVVNRVTLLRLLAENPTSTIDVIPDQRLLDNETDFAWPQPDFSATDFANSVEMVQIVGDINAFLATQKTVPSSAESEVYLRNRLYCAASGIYYGDIEGGDTGHVAFGLNPLDGSVTTVGWSDGSQNIIFIQEPSFPVFSSTIDFETGAALSGDVFNMTISNYLDIEGTWTNSNTQTEGTYSGTLLDRDYTADYHFTAAYIALFPVFGPGPAGSYSFNLYADGTVTGSQVNITFGDTTTTPITGVWNGNLMSAQVEGGATINAAIDFATMTMFGEWDDPNAPITSGGVTGTGCRFN</sequence>
<evidence type="ECO:0000256" key="1">
    <source>
        <dbReference type="SAM" id="SignalP"/>
    </source>
</evidence>
<protein>
    <submittedName>
        <fullName evidence="2">Lipoprotein</fullName>
    </submittedName>
</protein>
<dbReference type="EMBL" id="MIPY01000058">
    <property type="protein sequence ID" value="OES24836.1"/>
    <property type="molecule type" value="Genomic_DNA"/>
</dbReference>
<dbReference type="Proteomes" id="UP000095392">
    <property type="component" value="Unassembled WGS sequence"/>
</dbReference>
<accession>A0AB36FS63</accession>
<dbReference type="PROSITE" id="PS51257">
    <property type="entry name" value="PROKAR_LIPOPROTEIN"/>
    <property type="match status" value="1"/>
</dbReference>
<feature type="chain" id="PRO_5044316775" evidence="1">
    <location>
        <begin position="25"/>
        <end position="410"/>
    </location>
</feature>